<proteinExistence type="predicted"/>
<evidence type="ECO:0000259" key="1">
    <source>
        <dbReference type="PROSITE" id="PS50943"/>
    </source>
</evidence>
<dbReference type="InterPro" id="IPR041413">
    <property type="entry name" value="MLTR_LBD"/>
</dbReference>
<dbReference type="PROSITE" id="PS50943">
    <property type="entry name" value="HTH_CROC1"/>
    <property type="match status" value="1"/>
</dbReference>
<dbReference type="InterPro" id="IPR001387">
    <property type="entry name" value="Cro/C1-type_HTH"/>
</dbReference>
<organism evidence="2 3">
    <name type="scientific">Deinococcus carri</name>
    <dbReference type="NCBI Taxonomy" id="1211323"/>
    <lineage>
        <taxon>Bacteria</taxon>
        <taxon>Thermotogati</taxon>
        <taxon>Deinococcota</taxon>
        <taxon>Deinococci</taxon>
        <taxon>Deinococcales</taxon>
        <taxon>Deinococcaceae</taxon>
        <taxon>Deinococcus</taxon>
    </lineage>
</organism>
<comment type="caution">
    <text evidence="2">The sequence shown here is derived from an EMBL/GenBank/DDBJ whole genome shotgun (WGS) entry which is preliminary data.</text>
</comment>
<dbReference type="RefSeq" id="WP_345468483.1">
    <property type="nucleotide sequence ID" value="NZ_BAABRP010000036.1"/>
</dbReference>
<dbReference type="Gene3D" id="1.10.260.40">
    <property type="entry name" value="lambda repressor-like DNA-binding domains"/>
    <property type="match status" value="1"/>
</dbReference>
<dbReference type="PANTHER" id="PTHR35010">
    <property type="entry name" value="BLL4672 PROTEIN-RELATED"/>
    <property type="match status" value="1"/>
</dbReference>
<dbReference type="Proteomes" id="UP001401887">
    <property type="component" value="Unassembled WGS sequence"/>
</dbReference>
<evidence type="ECO:0000313" key="3">
    <source>
        <dbReference type="Proteomes" id="UP001401887"/>
    </source>
</evidence>
<feature type="domain" description="HTH cro/C1-type" evidence="1">
    <location>
        <begin position="39"/>
        <end position="86"/>
    </location>
</feature>
<dbReference type="Gene3D" id="3.30.450.180">
    <property type="match status" value="1"/>
</dbReference>
<dbReference type="SUPFAM" id="SSF47413">
    <property type="entry name" value="lambda repressor-like DNA-binding domains"/>
    <property type="match status" value="1"/>
</dbReference>
<reference evidence="2 3" key="1">
    <citation type="submission" date="2024-02" db="EMBL/GenBank/DDBJ databases">
        <title>Deinococcus carri NBRC 110142.</title>
        <authorList>
            <person name="Ichikawa N."/>
            <person name="Katano-Makiyama Y."/>
            <person name="Hidaka K."/>
        </authorList>
    </citation>
    <scope>NUCLEOTIDE SEQUENCE [LARGE SCALE GENOMIC DNA]</scope>
    <source>
        <strain evidence="2 3">NBRC 110142</strain>
    </source>
</reference>
<dbReference type="InterPro" id="IPR010982">
    <property type="entry name" value="Lambda_DNA-bd_dom_sf"/>
</dbReference>
<evidence type="ECO:0000313" key="2">
    <source>
        <dbReference type="EMBL" id="GAA5515059.1"/>
    </source>
</evidence>
<dbReference type="EMBL" id="BAABRP010000036">
    <property type="protein sequence ID" value="GAA5515059.1"/>
    <property type="molecule type" value="Genomic_DNA"/>
</dbReference>
<dbReference type="PANTHER" id="PTHR35010:SF2">
    <property type="entry name" value="BLL4672 PROTEIN"/>
    <property type="match status" value="1"/>
</dbReference>
<dbReference type="Pfam" id="PF13560">
    <property type="entry name" value="HTH_31"/>
    <property type="match status" value="1"/>
</dbReference>
<keyword evidence="3" id="KW-1185">Reference proteome</keyword>
<gene>
    <name evidence="2" type="ORF">Dcar01_03823</name>
</gene>
<sequence length="222" mass="24744">MEEVNSVSAEFGEFLRSRRAQIKPEDVGIPSYGVRRVPGLRREELAMVAGMSPTYYTRLEQGQQAHVSDRILDRLAQALALNSAERQHLFNLARATTAGQALPPVPKVRPGIRQLIDSMAEVPVLVLDRKTDILAWNRLGHALLGGNLKFEAPDHEDTRPNATRLLFLDAPTKALYSRWEEEAARAVASLRLVYGRFSHDDQLTALVDDLVAQSPEDPLRSS</sequence>
<dbReference type="Pfam" id="PF17765">
    <property type="entry name" value="MLTR_LBD"/>
    <property type="match status" value="1"/>
</dbReference>
<name>A0ABP9WCK6_9DEIO</name>
<dbReference type="CDD" id="cd00093">
    <property type="entry name" value="HTH_XRE"/>
    <property type="match status" value="1"/>
</dbReference>
<accession>A0ABP9WCK6</accession>
<dbReference type="SMART" id="SM00530">
    <property type="entry name" value="HTH_XRE"/>
    <property type="match status" value="1"/>
</dbReference>
<protein>
    <recommendedName>
        <fullName evidence="1">HTH cro/C1-type domain-containing protein</fullName>
    </recommendedName>
</protein>